<name>A0AAW8PYJ5_VIBPH</name>
<evidence type="ECO:0000313" key="2">
    <source>
        <dbReference type="Proteomes" id="UP001253193"/>
    </source>
</evidence>
<organism evidence="1 2">
    <name type="scientific">Vibrio parahaemolyticus</name>
    <dbReference type="NCBI Taxonomy" id="670"/>
    <lineage>
        <taxon>Bacteria</taxon>
        <taxon>Pseudomonadati</taxon>
        <taxon>Pseudomonadota</taxon>
        <taxon>Gammaproteobacteria</taxon>
        <taxon>Vibrionales</taxon>
        <taxon>Vibrionaceae</taxon>
        <taxon>Vibrio</taxon>
    </lineage>
</organism>
<sequence length="170" mass="18810">MKLKKLAYEYHTDATRHVLNNPTPESAQNAISDLQEIVYANLSSIAIELMKRIVVPFCVKFDYALQVNEGGYSLVPLSSVAPDDAIAEVKAALETKTMLQDFPYLYSFMNSFSTRLSGKATLVETGEKVDIAGFKLFTDHPCPYGWIGGFEVIYDNPAVTGTLRPSEVAF</sequence>
<comment type="caution">
    <text evidence="1">The sequence shown here is derived from an EMBL/GenBank/DDBJ whole genome shotgun (WGS) entry which is preliminary data.</text>
</comment>
<evidence type="ECO:0000313" key="1">
    <source>
        <dbReference type="EMBL" id="MDS1821298.1"/>
    </source>
</evidence>
<dbReference type="Proteomes" id="UP001253193">
    <property type="component" value="Unassembled WGS sequence"/>
</dbReference>
<dbReference type="AlphaFoldDB" id="A0AAW8PYJ5"/>
<dbReference type="EMBL" id="JAUHGG010000003">
    <property type="protein sequence ID" value="MDS1821298.1"/>
    <property type="molecule type" value="Genomic_DNA"/>
</dbReference>
<proteinExistence type="predicted"/>
<accession>A0AAW8PYJ5</accession>
<reference evidence="1" key="1">
    <citation type="submission" date="2023-06" db="EMBL/GenBank/DDBJ databases">
        <title>Genomic Diversity of Vibrio spp. and Metagenomic Analysis of Pathogens in Florida Gulf Coastal Waters Following Hurricane Ian.</title>
        <authorList>
            <person name="Brumfield K.D."/>
        </authorList>
    </citation>
    <scope>NUCLEOTIDE SEQUENCE</scope>
    <source>
        <strain evidence="1">WBS2B-138</strain>
    </source>
</reference>
<gene>
    <name evidence="1" type="ORF">QX249_11540</name>
</gene>
<protein>
    <submittedName>
        <fullName evidence="1">Uncharacterized protein</fullName>
    </submittedName>
</protein>
<dbReference type="RefSeq" id="WP_311020173.1">
    <property type="nucleotide sequence ID" value="NZ_JAUHGG010000003.1"/>
</dbReference>